<organism evidence="11 12">
    <name type="scientific">Coilia grayii</name>
    <name type="common">Gray's grenadier anchovy</name>
    <dbReference type="NCBI Taxonomy" id="363190"/>
    <lineage>
        <taxon>Eukaryota</taxon>
        <taxon>Metazoa</taxon>
        <taxon>Chordata</taxon>
        <taxon>Craniata</taxon>
        <taxon>Vertebrata</taxon>
        <taxon>Euteleostomi</taxon>
        <taxon>Actinopterygii</taxon>
        <taxon>Neopterygii</taxon>
        <taxon>Teleostei</taxon>
        <taxon>Clupei</taxon>
        <taxon>Clupeiformes</taxon>
        <taxon>Clupeoidei</taxon>
        <taxon>Engraulidae</taxon>
        <taxon>Coilinae</taxon>
        <taxon>Coilia</taxon>
    </lineage>
</organism>
<dbReference type="Pfam" id="PF02209">
    <property type="entry name" value="VHP"/>
    <property type="match status" value="1"/>
</dbReference>
<feature type="compositionally biased region" description="Basic and acidic residues" evidence="9">
    <location>
        <begin position="382"/>
        <end position="519"/>
    </location>
</feature>
<feature type="region of interest" description="Disordered" evidence="9">
    <location>
        <begin position="900"/>
        <end position="946"/>
    </location>
</feature>
<dbReference type="SUPFAM" id="SSF55753">
    <property type="entry name" value="Actin depolymerizing proteins"/>
    <property type="match status" value="5"/>
</dbReference>
<dbReference type="PANTHER" id="PTHR11977">
    <property type="entry name" value="VILLIN"/>
    <property type="match status" value="1"/>
</dbReference>
<keyword evidence="4" id="KW-0963">Cytoplasm</keyword>
<evidence type="ECO:0000256" key="3">
    <source>
        <dbReference type="ARBA" id="ARBA00008418"/>
    </source>
</evidence>
<feature type="compositionally biased region" description="Basic residues" evidence="9">
    <location>
        <begin position="1286"/>
        <end position="1302"/>
    </location>
</feature>
<dbReference type="PROSITE" id="PS51089">
    <property type="entry name" value="HP"/>
    <property type="match status" value="1"/>
</dbReference>
<feature type="region of interest" description="Disordered" evidence="9">
    <location>
        <begin position="661"/>
        <end position="807"/>
    </location>
</feature>
<feature type="region of interest" description="Disordered" evidence="9">
    <location>
        <begin position="1078"/>
        <end position="1111"/>
    </location>
</feature>
<feature type="compositionally biased region" description="Polar residues" evidence="9">
    <location>
        <begin position="1271"/>
        <end position="1285"/>
    </location>
</feature>
<dbReference type="InterPro" id="IPR029006">
    <property type="entry name" value="ADF-H/Gelsolin-like_dom_sf"/>
</dbReference>
<reference evidence="11 12" key="1">
    <citation type="submission" date="2024-09" db="EMBL/GenBank/DDBJ databases">
        <title>A chromosome-level genome assembly of Gray's grenadier anchovy, Coilia grayii.</title>
        <authorList>
            <person name="Fu Z."/>
        </authorList>
    </citation>
    <scope>NUCLEOTIDE SEQUENCE [LARGE SCALE GENOMIC DNA]</scope>
    <source>
        <strain evidence="11">G4</strain>
        <tissue evidence="11">Muscle</tissue>
    </source>
</reference>
<evidence type="ECO:0000256" key="9">
    <source>
        <dbReference type="SAM" id="MobiDB-lite"/>
    </source>
</evidence>
<dbReference type="InterPro" id="IPR003128">
    <property type="entry name" value="Villin_headpiece"/>
</dbReference>
<accession>A0ABD1ISF0</accession>
<feature type="compositionally biased region" description="Basic and acidic residues" evidence="9">
    <location>
        <begin position="2484"/>
        <end position="2493"/>
    </location>
</feature>
<dbReference type="InterPro" id="IPR036886">
    <property type="entry name" value="Villin_headpiece_dom_sf"/>
</dbReference>
<gene>
    <name evidence="11" type="ORF">ACEWY4_027479</name>
</gene>
<dbReference type="CDD" id="cd11293">
    <property type="entry name" value="gelsolin_S4_like"/>
    <property type="match status" value="1"/>
</dbReference>
<feature type="compositionally biased region" description="Polar residues" evidence="9">
    <location>
        <begin position="1396"/>
        <end position="1407"/>
    </location>
</feature>
<evidence type="ECO:0000256" key="6">
    <source>
        <dbReference type="ARBA" id="ARBA00023136"/>
    </source>
</evidence>
<dbReference type="Gene3D" id="3.40.20.10">
    <property type="entry name" value="Severin"/>
    <property type="match status" value="5"/>
</dbReference>
<evidence type="ECO:0000256" key="8">
    <source>
        <dbReference type="ARBA" id="ARBA00023212"/>
    </source>
</evidence>
<feature type="compositionally biased region" description="Basic and acidic residues" evidence="9">
    <location>
        <begin position="979"/>
        <end position="992"/>
    </location>
</feature>
<keyword evidence="7" id="KW-0009">Actin-binding</keyword>
<evidence type="ECO:0000256" key="4">
    <source>
        <dbReference type="ARBA" id="ARBA00022490"/>
    </source>
</evidence>
<dbReference type="EMBL" id="JBHFQA010000036">
    <property type="protein sequence ID" value="KAL2076926.1"/>
    <property type="molecule type" value="Genomic_DNA"/>
</dbReference>
<feature type="compositionally biased region" description="Pro residues" evidence="9">
    <location>
        <begin position="1829"/>
        <end position="1838"/>
    </location>
</feature>
<dbReference type="GO" id="GO:0016020">
    <property type="term" value="C:membrane"/>
    <property type="evidence" value="ECO:0007669"/>
    <property type="project" value="UniProtKB-SubCell"/>
</dbReference>
<feature type="compositionally biased region" description="Basic and acidic residues" evidence="9">
    <location>
        <begin position="1751"/>
        <end position="1773"/>
    </location>
</feature>
<feature type="compositionally biased region" description="Polar residues" evidence="9">
    <location>
        <begin position="1346"/>
        <end position="1388"/>
    </location>
</feature>
<feature type="compositionally biased region" description="Low complexity" evidence="9">
    <location>
        <begin position="1500"/>
        <end position="1510"/>
    </location>
</feature>
<dbReference type="GO" id="GO:0005856">
    <property type="term" value="C:cytoskeleton"/>
    <property type="evidence" value="ECO:0007669"/>
    <property type="project" value="UniProtKB-SubCell"/>
</dbReference>
<feature type="region of interest" description="Disordered" evidence="9">
    <location>
        <begin position="842"/>
        <end position="862"/>
    </location>
</feature>
<feature type="region of interest" description="Disordered" evidence="9">
    <location>
        <begin position="2484"/>
        <end position="2526"/>
    </location>
</feature>
<dbReference type="SUPFAM" id="SSF47050">
    <property type="entry name" value="VHP, Villin headpiece domain"/>
    <property type="match status" value="1"/>
</dbReference>
<feature type="compositionally biased region" description="Basic and acidic residues" evidence="9">
    <location>
        <begin position="163"/>
        <end position="207"/>
    </location>
</feature>
<dbReference type="GO" id="GO:0003779">
    <property type="term" value="F:actin binding"/>
    <property type="evidence" value="ECO:0007669"/>
    <property type="project" value="UniProtKB-KW"/>
</dbReference>
<dbReference type="Pfam" id="PF00626">
    <property type="entry name" value="Gelsolin"/>
    <property type="match status" value="1"/>
</dbReference>
<feature type="compositionally biased region" description="Low complexity" evidence="9">
    <location>
        <begin position="63"/>
        <end position="77"/>
    </location>
</feature>
<feature type="compositionally biased region" description="Basic and acidic residues" evidence="9">
    <location>
        <begin position="1197"/>
        <end position="1270"/>
    </location>
</feature>
<feature type="compositionally biased region" description="Low complexity" evidence="9">
    <location>
        <begin position="1723"/>
        <end position="1732"/>
    </location>
</feature>
<dbReference type="CDD" id="cd11280">
    <property type="entry name" value="gelsolin_like"/>
    <property type="match status" value="1"/>
</dbReference>
<feature type="compositionally biased region" description="Polar residues" evidence="9">
    <location>
        <begin position="1427"/>
        <end position="1440"/>
    </location>
</feature>
<feature type="compositionally biased region" description="Low complexity" evidence="9">
    <location>
        <begin position="1128"/>
        <end position="1144"/>
    </location>
</feature>
<dbReference type="PANTHER" id="PTHR11977:SF136">
    <property type="entry name" value="LOW QUALITY PROTEIN: SUPERVILLIN"/>
    <property type="match status" value="1"/>
</dbReference>
<name>A0ABD1ISF0_9TELE</name>
<feature type="region of interest" description="Disordered" evidence="9">
    <location>
        <begin position="1583"/>
        <end position="1737"/>
    </location>
</feature>
<feature type="region of interest" description="Disordered" evidence="9">
    <location>
        <begin position="1"/>
        <end position="641"/>
    </location>
</feature>
<feature type="compositionally biased region" description="Gly residues" evidence="9">
    <location>
        <begin position="1844"/>
        <end position="1856"/>
    </location>
</feature>
<dbReference type="InterPro" id="IPR007123">
    <property type="entry name" value="Gelsolin-like_dom"/>
</dbReference>
<feature type="compositionally biased region" description="Low complexity" evidence="9">
    <location>
        <begin position="1583"/>
        <end position="1641"/>
    </location>
</feature>
<evidence type="ECO:0000313" key="11">
    <source>
        <dbReference type="EMBL" id="KAL2076926.1"/>
    </source>
</evidence>
<feature type="compositionally biased region" description="Low complexity" evidence="9">
    <location>
        <begin position="616"/>
        <end position="632"/>
    </location>
</feature>
<feature type="compositionally biased region" description="Basic and acidic residues" evidence="9">
    <location>
        <begin position="688"/>
        <end position="731"/>
    </location>
</feature>
<feature type="compositionally biased region" description="Pro residues" evidence="9">
    <location>
        <begin position="1692"/>
        <end position="1720"/>
    </location>
</feature>
<feature type="compositionally biased region" description="Basic and acidic residues" evidence="9">
    <location>
        <begin position="1918"/>
        <end position="1927"/>
    </location>
</feature>
<dbReference type="SMART" id="SM00153">
    <property type="entry name" value="VHP"/>
    <property type="match status" value="1"/>
</dbReference>
<feature type="compositionally biased region" description="Low complexity" evidence="9">
    <location>
        <begin position="592"/>
        <end position="603"/>
    </location>
</feature>
<keyword evidence="8" id="KW-0206">Cytoskeleton</keyword>
<comment type="caution">
    <text evidence="11">The sequence shown here is derived from an EMBL/GenBank/DDBJ whole genome shotgun (WGS) entry which is preliminary data.</text>
</comment>
<comment type="similarity">
    <text evidence="3">Belongs to the villin/gelsolin family.</text>
</comment>
<feature type="compositionally biased region" description="Pro residues" evidence="9">
    <location>
        <begin position="1654"/>
        <end position="1665"/>
    </location>
</feature>
<sequence>MVVPVAVATTARDREGRESTRRRRSSLDYQRTDLGGSRGDHERKEPPTIQRFDYQRGDRQYDSVESQRLSSDSQSQQEDFRRRETTPQRRSSFDYQRAELGRDEYEVKEPPAQRYDYQRGERPSYPSSSESQRFEHPSQRGESQWRQVPREGYRTSGMQQESYPRKETERQIREVEEARREPRRTQRTEAEIVEYEMKEPRRFDHQRTAPPVQERLQGEALGPRGDSKTTMMVPEVVRDETENVLRAEPRRQQQPEEEERRQQRGVQRAEISRKPSDIGPDQGESSSTREERTSRTECREREEPGRRKVPRTDYQESRGRVRTDSHGGEEPPGEEMQKELREPERHTEGLLRSRKAVLPSEIRRRQRSAEPPAVDVGTGSSDETRKTVGESEEGRRVLGQSDDRRKVLAESDDFRRVINQSDDRRKLVGESDEAMRVFDQSDERRKATSQSHEGRKLVSQSDEARKVFSQWDERQKVVRESDERPKTLAQSDEMRRMLNESEAERRKIDSESIEDDGKKAAVVPGQWGDGLGEGPVRRRGRGSQADDREMPTRRRRVSQSSEDWEGQRVRRISFNQSEEDFEMSEPGEKRLPVVTTTTTTTPPFSAAPPHSFQATPHLPSPSSGHAPSPSSSRVLGDKRVFGQSDETTKILGQSDSFIAAGRAFGQPDDKPKVINQSDDVGRRALGQPDDRTKVIDPSHDIEKRAFSQPDDRTKVIDQSDEGRKVFDQSDQRRKKTVSESSEGREEMTGERNEETREAFTTTSTMKPKVRTRSMSDVGVGTNRRPSAAVLRGSTERNVASASTGRGMVIDGSGELGGGVGVGGALDTRVSVAKLRHSYLENATGRKPEPVSSEGRVDPQVSDGDTVTVATVATTTTPEGGVIDGGGGAATLRPRPRRYIAAGEDRKSSERFHTQPITSAERLESNRSRLSPTQLQNEEVDEEKLDERAKMSVAAKRSLFRELEKTSDGVVPKPRSRNAAVDRRLRRALERSHTQPVTSQEVVIASTCPPVQTTLPRMPSPAPLPSSSSSSKDQPAPPPPQDSSQKQQQQEVPPPDETDQSALSLAEKMALFNRLSITAGEPLPLPEGQPIGESPQRRNPARANTQPITQEEVMKVKPLSASLATVSKASVTMTTSTPATAAPAVNHPLSPPPSSELTNELRERHYYGGGEGGVRYFSLSDSFEALSPPPPDALDQSARGEDQKDAAHKEELERLAAEREREREREREKEREWERQKGIVKGEEREREREREKDREREREREKEKERERKTALQTEAESAAASKTQTHTHTHTRAPSHTHTHTHAHEVQQGTPSTHTPSHRQADSGNVELGGPQPTTTSVVAPYLPQTHTHQPTTNYTHPASPYAQTHTAPQQQAYLDTVKTPSESQQPPGHHQHSAPPSSYLQATPPSHQPRPHEEYRGPAHHYQHHQQVGSLSQSNQPVSPAAPPPYGHVPTPLEAHLPLQHAGPPPLSHQLDTVKPRQFTSPPPLHQQAATPQKETPPHQQQQHHAPAPAGPIGYQHPVVPPNSNQIPPQQAPPIRYHHQQQQQAPLISPQQVSGPQAQQQQQLPVLPVQPRVQLQAPPLSQPIQSQQAVAPPFSPQFPQQQHQQQQQQQTPPQYRQAPCQQYPQQQQQQSIPHPQQQQGHILRPQATPPEQVAPPLPLPVPLPAQQQQQQLQQTPPHLRQQQQQQQGPLLPPPTYPKPLFSPPPPTSFLVESPPPFHSPLQQQQQQQLQRKQEVEQCKQEVHQQQLQHKQEVQKLQHKQEVEHHQQHYKQEVQQQQKQEYYLYKDEQQQRQEYHLSKEDHHHQFREEHREGLGGPNQAFKKEQQPHAPPPIPYPKPQAYRGLGGEPGGVGGVEGASRGEGEPAEMSSLSIKERLALLKKSGEEDWKNRLNKKQEVAQEAASPVVSPDAQIWTEPAFRKQEERPVSGEVMSSEKFWEPVFASTYSPPPPAPVKPSGSERGGEGLMMMSVEERKLLMSSQEEAWQSTGRGVANDSQQYTVAARMAKKGLAVSASLMSPILSPVSSKLRGSTPPISKEEVEVSPDMETDKKLDKLEAFIGRINSKVSEFQETMVSVTECAVKEVMRLDDEVFSKFYRHGDGGRRTGDLLDPERPLRSSRIEDDFDAIFGPQTPKLTSAMVRHKRSVRPTRNVPSSRNPLRVLTSREDIRHEYTEQRLNVAQLESERIRQEKTLATKTCSLSEAALAGLASKENYSSVSLKSATSVSEQLTGNNSSAPYRKTMLMQVKGRRHVQTRLVEPRRSSLNSGDCFLLVTSDLCCVWIGEFSNVIERAKVAELANYIQANRDLGCRATEVITLEEKVNAQGPAATEFWKVLGGSVNYQPAGSPEEDELFESAIVETNCIFRLADDRLVPDDDFWGRVPRSSLLDSKEVLVFDFGSEVYVWHGRDVTLSQRKVAFQLAKHLWNGHFDYTNCDVNPLDPGGCNKLIPRKGQGRPDWAIFGRLTEHNETMLFREKFQDWRERSNNRTAKTDQETMVDSAASGAPKDGPQRDVAPPTQQQQQHEQQHYDVQLMLPLLQTPVSTRLEGHDVGRGHGLVQGSDEDGLRAMEVSTTGVEAWHILEFDYSRLPRQSVGQFHEGDSYVVKWKYVISATVGSRQRPGVGGGSGGIGREKCCYFFWQGRNASVCEKGTSALMTVELDEERGPQVQVQQGKEPPCFLQCFNGGMIVHSGKREEEEENIQNEWRLYCVRGEMPVEGHLLEVACHCSSLRSRSSALLLGVRRAAIFLWHGCKSQGHTRAVARTAAERIKEQRPLEAGLHSSCQVTIGECVEGEEPVEFWEALGAKDRKAYDCMLQDPGTFDFTPRLFLLSSSSGEFVAQELFHASRAPDLVSSQPFLQEDLYSVPQPALFLVDNVQEVYLWQGWWPQDCGTCGSAHLRWDLDRKRAMETVLRYCRAKNESSPPRSYLIHAGLEPLTFTNMFPSWEHRHDIITEQDADMCHQIVPVDEVLSRLSQNTTYPLAVLRTRPLPVGVDPLRLEIYLSDEEFETALDVTREEFDALPGWKQVNLKKTKGLF</sequence>
<dbReference type="CDD" id="cd11289">
    <property type="entry name" value="gelsolin_S2_like"/>
    <property type="match status" value="1"/>
</dbReference>
<keyword evidence="6" id="KW-0472">Membrane</keyword>
<feature type="compositionally biased region" description="Basic and acidic residues" evidence="9">
    <location>
        <begin position="287"/>
        <end position="351"/>
    </location>
</feature>
<feature type="compositionally biased region" description="Low complexity" evidence="9">
    <location>
        <begin position="1024"/>
        <end position="1033"/>
    </location>
</feature>
<evidence type="ECO:0000256" key="1">
    <source>
        <dbReference type="ARBA" id="ARBA00004170"/>
    </source>
</evidence>
<protein>
    <recommendedName>
        <fullName evidence="10">HP domain-containing protein</fullName>
    </recommendedName>
</protein>
<dbReference type="Proteomes" id="UP001591681">
    <property type="component" value="Unassembled WGS sequence"/>
</dbReference>
<feature type="region of interest" description="Disordered" evidence="9">
    <location>
        <begin position="1751"/>
        <end position="1776"/>
    </location>
</feature>
<dbReference type="SMART" id="SM00262">
    <property type="entry name" value="GEL"/>
    <property type="match status" value="5"/>
</dbReference>
<evidence type="ECO:0000313" key="12">
    <source>
        <dbReference type="Proteomes" id="UP001591681"/>
    </source>
</evidence>
<dbReference type="Gene3D" id="1.10.950.10">
    <property type="entry name" value="Villin headpiece domain"/>
    <property type="match status" value="1"/>
</dbReference>
<feature type="domain" description="HP" evidence="10">
    <location>
        <begin position="2972"/>
        <end position="3035"/>
    </location>
</feature>
<feature type="compositionally biased region" description="Basic and acidic residues" evidence="9">
    <location>
        <begin position="1799"/>
        <end position="1814"/>
    </location>
</feature>
<feature type="region of interest" description="Disordered" evidence="9">
    <location>
        <begin position="1125"/>
        <end position="1565"/>
    </location>
</feature>
<evidence type="ECO:0000256" key="2">
    <source>
        <dbReference type="ARBA" id="ARBA00004245"/>
    </source>
</evidence>
<feature type="compositionally biased region" description="Basic and acidic residues" evidence="9">
    <location>
        <begin position="53"/>
        <end position="62"/>
    </location>
</feature>
<feature type="region of interest" description="Disordered" evidence="9">
    <location>
        <begin position="960"/>
        <end position="1066"/>
    </location>
</feature>
<feature type="compositionally biased region" description="Basic and acidic residues" evidence="9">
    <location>
        <begin position="902"/>
        <end position="912"/>
    </location>
</feature>
<dbReference type="FunFam" id="1.10.950.10:FF:000003">
    <property type="entry name" value="supervillin isoform X2"/>
    <property type="match status" value="1"/>
</dbReference>
<feature type="compositionally biased region" description="Low complexity" evidence="9">
    <location>
        <begin position="1041"/>
        <end position="1050"/>
    </location>
</feature>
<feature type="compositionally biased region" description="Low complexity" evidence="9">
    <location>
        <begin position="1542"/>
        <end position="1565"/>
    </location>
</feature>
<feature type="compositionally biased region" description="Basic and acidic residues" evidence="9">
    <location>
        <begin position="96"/>
        <end position="122"/>
    </location>
</feature>
<feature type="region of interest" description="Disordered" evidence="9">
    <location>
        <begin position="1799"/>
        <end position="1872"/>
    </location>
</feature>
<keyword evidence="5" id="KW-0677">Repeat</keyword>
<feature type="compositionally biased region" description="Low complexity" evidence="9">
    <location>
        <begin position="1666"/>
        <end position="1691"/>
    </location>
</feature>
<evidence type="ECO:0000259" key="10">
    <source>
        <dbReference type="PROSITE" id="PS51089"/>
    </source>
</evidence>
<evidence type="ECO:0000256" key="5">
    <source>
        <dbReference type="ARBA" id="ARBA00022737"/>
    </source>
</evidence>
<feature type="compositionally biased region" description="Polar residues" evidence="9">
    <location>
        <begin position="927"/>
        <end position="936"/>
    </location>
</feature>
<feature type="compositionally biased region" description="Basic and acidic residues" evidence="9">
    <location>
        <begin position="236"/>
        <end position="262"/>
    </location>
</feature>
<proteinExistence type="inferred from homology"/>
<feature type="compositionally biased region" description="Basic and acidic residues" evidence="9">
    <location>
        <begin position="78"/>
        <end position="87"/>
    </location>
</feature>
<comment type="subcellular location">
    <subcellularLocation>
        <location evidence="2">Cytoplasm</location>
        <location evidence="2">Cytoskeleton</location>
    </subcellularLocation>
    <subcellularLocation>
        <location evidence="1">Membrane</location>
        <topology evidence="1">Peripheral membrane protein</topology>
    </subcellularLocation>
</comment>
<keyword evidence="12" id="KW-1185">Reference proteome</keyword>
<feature type="region of interest" description="Disordered" evidence="9">
    <location>
        <begin position="1891"/>
        <end position="1932"/>
    </location>
</feature>
<evidence type="ECO:0000256" key="7">
    <source>
        <dbReference type="ARBA" id="ARBA00023203"/>
    </source>
</evidence>
<feature type="compositionally biased region" description="Basic and acidic residues" evidence="9">
    <location>
        <begin position="741"/>
        <end position="757"/>
    </location>
</feature>
<dbReference type="InterPro" id="IPR007122">
    <property type="entry name" value="Villin/Gelsolin"/>
</dbReference>